<dbReference type="GO" id="GO:0015074">
    <property type="term" value="P:DNA integration"/>
    <property type="evidence" value="ECO:0007669"/>
    <property type="project" value="InterPro"/>
</dbReference>
<evidence type="ECO:0000313" key="3">
    <source>
        <dbReference type="Proteomes" id="UP000791440"/>
    </source>
</evidence>
<evidence type="ECO:0000313" key="2">
    <source>
        <dbReference type="EMBL" id="KAG6458786.1"/>
    </source>
</evidence>
<dbReference type="PANTHER" id="PTHR38681">
    <property type="entry name" value="RETROVIRUS-RELATED POL POLYPROTEIN FROM TRANSPOSON 412-LIKE PROTEIN-RELATED"/>
    <property type="match status" value="1"/>
</dbReference>
<accession>A0A921ZJT0</accession>
<comment type="caution">
    <text evidence="2">The sequence shown here is derived from an EMBL/GenBank/DDBJ whole genome shotgun (WGS) entry which is preliminary data.</text>
</comment>
<gene>
    <name evidence="2" type="ORF">O3G_MSEX011059</name>
</gene>
<dbReference type="Proteomes" id="UP000791440">
    <property type="component" value="Unassembled WGS sequence"/>
</dbReference>
<dbReference type="PANTHER" id="PTHR38681:SF1">
    <property type="entry name" value="RETROVIRUS-RELATED POL POLYPROTEIN FROM TRANSPOSON 412-LIKE PROTEIN"/>
    <property type="match status" value="1"/>
</dbReference>
<sequence>MKQSNITLKRIAIPTTDKYIYCETLTRSIRPYLPNDFHRPAFNAVHNISHPGIRATRKLMQTRYFWPSMNADIGLWAKSCTECQQSKIQRHTHSDIAHFPPSDRFQHLHIDIVGPLPTSVQRHRYLLTMIDRATRWPEAIPIEEITSEAVAKIVYDAWITRFGAPTTITTDQGRQFESQLFLELTRLVGAEKTRTTAYHPQSNGIIERWHRSLKAALMSRLSTSNKWTAELPTVLMGLRAATRTDTNTSAAQLTYGQALRLPGDFIAPSPKPTNMDYNYVEQLHCLITQLTPTYVTHANKKNVFVHKDLNTCEAVFLRVDSVRKPLQRPYEGPYPVLEKSEKIFKIQLPTRTINVSIDRLKPAYTLNLEEQCTSQVNNQAPAAKHALSQTVTPSDKILRKTRSGRMVRTPVRFA</sequence>
<protein>
    <recommendedName>
        <fullName evidence="1">Integrase catalytic domain-containing protein</fullName>
    </recommendedName>
</protein>
<organism evidence="2 3">
    <name type="scientific">Manduca sexta</name>
    <name type="common">Tobacco hawkmoth</name>
    <name type="synonym">Tobacco hornworm</name>
    <dbReference type="NCBI Taxonomy" id="7130"/>
    <lineage>
        <taxon>Eukaryota</taxon>
        <taxon>Metazoa</taxon>
        <taxon>Ecdysozoa</taxon>
        <taxon>Arthropoda</taxon>
        <taxon>Hexapoda</taxon>
        <taxon>Insecta</taxon>
        <taxon>Pterygota</taxon>
        <taxon>Neoptera</taxon>
        <taxon>Endopterygota</taxon>
        <taxon>Lepidoptera</taxon>
        <taxon>Glossata</taxon>
        <taxon>Ditrysia</taxon>
        <taxon>Bombycoidea</taxon>
        <taxon>Sphingidae</taxon>
        <taxon>Sphinginae</taxon>
        <taxon>Sphingini</taxon>
        <taxon>Manduca</taxon>
    </lineage>
</organism>
<dbReference type="InterPro" id="IPR001584">
    <property type="entry name" value="Integrase_cat-core"/>
</dbReference>
<evidence type="ECO:0000259" key="1">
    <source>
        <dbReference type="PROSITE" id="PS50994"/>
    </source>
</evidence>
<name>A0A921ZJT0_MANSE</name>
<dbReference type="Pfam" id="PF17921">
    <property type="entry name" value="Integrase_H2C2"/>
    <property type="match status" value="1"/>
</dbReference>
<dbReference type="InterPro" id="IPR041588">
    <property type="entry name" value="Integrase_H2C2"/>
</dbReference>
<reference evidence="2" key="1">
    <citation type="journal article" date="2016" name="Insect Biochem. Mol. Biol.">
        <title>Multifaceted biological insights from a draft genome sequence of the tobacco hornworm moth, Manduca sexta.</title>
        <authorList>
            <person name="Kanost M.R."/>
            <person name="Arrese E.L."/>
            <person name="Cao X."/>
            <person name="Chen Y.R."/>
            <person name="Chellapilla S."/>
            <person name="Goldsmith M.R."/>
            <person name="Grosse-Wilde E."/>
            <person name="Heckel D.G."/>
            <person name="Herndon N."/>
            <person name="Jiang H."/>
            <person name="Papanicolaou A."/>
            <person name="Qu J."/>
            <person name="Soulages J.L."/>
            <person name="Vogel H."/>
            <person name="Walters J."/>
            <person name="Waterhouse R.M."/>
            <person name="Ahn S.J."/>
            <person name="Almeida F.C."/>
            <person name="An C."/>
            <person name="Aqrawi P."/>
            <person name="Bretschneider A."/>
            <person name="Bryant W.B."/>
            <person name="Bucks S."/>
            <person name="Chao H."/>
            <person name="Chevignon G."/>
            <person name="Christen J.M."/>
            <person name="Clarke D.F."/>
            <person name="Dittmer N.T."/>
            <person name="Ferguson L.C.F."/>
            <person name="Garavelou S."/>
            <person name="Gordon K.H.J."/>
            <person name="Gunaratna R.T."/>
            <person name="Han Y."/>
            <person name="Hauser F."/>
            <person name="He Y."/>
            <person name="Heidel-Fischer H."/>
            <person name="Hirsh A."/>
            <person name="Hu Y."/>
            <person name="Jiang H."/>
            <person name="Kalra D."/>
            <person name="Klinner C."/>
            <person name="Konig C."/>
            <person name="Kovar C."/>
            <person name="Kroll A.R."/>
            <person name="Kuwar S.S."/>
            <person name="Lee S.L."/>
            <person name="Lehman R."/>
            <person name="Li K."/>
            <person name="Li Z."/>
            <person name="Liang H."/>
            <person name="Lovelace S."/>
            <person name="Lu Z."/>
            <person name="Mansfield J.H."/>
            <person name="McCulloch K.J."/>
            <person name="Mathew T."/>
            <person name="Morton B."/>
            <person name="Muzny D.M."/>
            <person name="Neunemann D."/>
            <person name="Ongeri F."/>
            <person name="Pauchet Y."/>
            <person name="Pu L.L."/>
            <person name="Pyrousis I."/>
            <person name="Rao X.J."/>
            <person name="Redding A."/>
            <person name="Roesel C."/>
            <person name="Sanchez-Gracia A."/>
            <person name="Schaack S."/>
            <person name="Shukla A."/>
            <person name="Tetreau G."/>
            <person name="Wang Y."/>
            <person name="Xiong G.H."/>
            <person name="Traut W."/>
            <person name="Walsh T.K."/>
            <person name="Worley K.C."/>
            <person name="Wu D."/>
            <person name="Wu W."/>
            <person name="Wu Y.Q."/>
            <person name="Zhang X."/>
            <person name="Zou Z."/>
            <person name="Zucker H."/>
            <person name="Briscoe A.D."/>
            <person name="Burmester T."/>
            <person name="Clem R.J."/>
            <person name="Feyereisen R."/>
            <person name="Grimmelikhuijzen C.J.P."/>
            <person name="Hamodrakas S.J."/>
            <person name="Hansson B.S."/>
            <person name="Huguet E."/>
            <person name="Jermiin L.S."/>
            <person name="Lan Q."/>
            <person name="Lehman H.K."/>
            <person name="Lorenzen M."/>
            <person name="Merzendorfer H."/>
            <person name="Michalopoulos I."/>
            <person name="Morton D.B."/>
            <person name="Muthukrishnan S."/>
            <person name="Oakeshott J.G."/>
            <person name="Palmer W."/>
            <person name="Park Y."/>
            <person name="Passarelli A.L."/>
            <person name="Rozas J."/>
            <person name="Schwartz L.M."/>
            <person name="Smith W."/>
            <person name="Southgate A."/>
            <person name="Vilcinskas A."/>
            <person name="Vogt R."/>
            <person name="Wang P."/>
            <person name="Werren J."/>
            <person name="Yu X.Q."/>
            <person name="Zhou J.J."/>
            <person name="Brown S.J."/>
            <person name="Scherer S.E."/>
            <person name="Richards S."/>
            <person name="Blissard G.W."/>
        </authorList>
    </citation>
    <scope>NUCLEOTIDE SEQUENCE</scope>
</reference>
<dbReference type="Pfam" id="PF00665">
    <property type="entry name" value="rve"/>
    <property type="match status" value="1"/>
</dbReference>
<dbReference type="FunFam" id="3.30.420.10:FF:000032">
    <property type="entry name" value="Retrovirus-related Pol polyprotein from transposon 297-like Protein"/>
    <property type="match status" value="1"/>
</dbReference>
<feature type="domain" description="Integrase catalytic" evidence="1">
    <location>
        <begin position="96"/>
        <end position="270"/>
    </location>
</feature>
<keyword evidence="3" id="KW-1185">Reference proteome</keyword>
<dbReference type="PROSITE" id="PS50994">
    <property type="entry name" value="INTEGRASE"/>
    <property type="match status" value="1"/>
</dbReference>
<proteinExistence type="predicted"/>
<reference evidence="2" key="2">
    <citation type="submission" date="2020-12" db="EMBL/GenBank/DDBJ databases">
        <authorList>
            <person name="Kanost M."/>
        </authorList>
    </citation>
    <scope>NUCLEOTIDE SEQUENCE</scope>
</reference>
<dbReference type="AlphaFoldDB" id="A0A921ZJT0"/>
<dbReference type="EMBL" id="JH668596">
    <property type="protein sequence ID" value="KAG6458786.1"/>
    <property type="molecule type" value="Genomic_DNA"/>
</dbReference>